<accession>A0ABN3Z9J1</accession>
<evidence type="ECO:0000313" key="3">
    <source>
        <dbReference type="Proteomes" id="UP000006867"/>
    </source>
</evidence>
<dbReference type="PANTHER" id="PTHR36444">
    <property type="entry name" value="TRANSCRIPTIONAL REGULATOR PROTEIN YOBU-RELATED"/>
    <property type="match status" value="1"/>
</dbReference>
<dbReference type="SUPFAM" id="SSF55136">
    <property type="entry name" value="Probable bacterial effector-binding domain"/>
    <property type="match status" value="1"/>
</dbReference>
<name>A0ABN3Z9J1_BACA1</name>
<dbReference type="InterPro" id="IPR029441">
    <property type="entry name" value="Cass2"/>
</dbReference>
<dbReference type="RefSeq" id="WP_003325822.1">
    <property type="nucleotide sequence ID" value="NC_014639.1"/>
</dbReference>
<proteinExistence type="predicted"/>
<dbReference type="SMART" id="SM00871">
    <property type="entry name" value="AraC_E_bind"/>
    <property type="match status" value="1"/>
</dbReference>
<organism evidence="2 3">
    <name type="scientific">Bacillus atrophaeus (strain 1942)</name>
    <dbReference type="NCBI Taxonomy" id="720555"/>
    <lineage>
        <taxon>Bacteria</taxon>
        <taxon>Bacillati</taxon>
        <taxon>Bacillota</taxon>
        <taxon>Bacilli</taxon>
        <taxon>Bacillales</taxon>
        <taxon>Bacillaceae</taxon>
        <taxon>Bacillus</taxon>
    </lineage>
</organism>
<dbReference type="InterPro" id="IPR011256">
    <property type="entry name" value="Reg_factor_effector_dom_sf"/>
</dbReference>
<evidence type="ECO:0000313" key="2">
    <source>
        <dbReference type="EMBL" id="ADP32578.1"/>
    </source>
</evidence>
<dbReference type="InterPro" id="IPR010499">
    <property type="entry name" value="AraC_E-bd"/>
</dbReference>
<feature type="domain" description="AraC effector-binding" evidence="1">
    <location>
        <begin position="2"/>
        <end position="159"/>
    </location>
</feature>
<dbReference type="Gene3D" id="3.20.80.10">
    <property type="entry name" value="Regulatory factor, effector binding domain"/>
    <property type="match status" value="1"/>
</dbReference>
<evidence type="ECO:0000259" key="1">
    <source>
        <dbReference type="SMART" id="SM00871"/>
    </source>
</evidence>
<dbReference type="Proteomes" id="UP000006867">
    <property type="component" value="Chromosome"/>
</dbReference>
<keyword evidence="3" id="KW-1185">Reference proteome</keyword>
<dbReference type="InterPro" id="IPR053182">
    <property type="entry name" value="YobU-like_regulator"/>
</dbReference>
<dbReference type="EMBL" id="CP002207">
    <property type="protein sequence ID" value="ADP32578.1"/>
    <property type="molecule type" value="Genomic_DNA"/>
</dbReference>
<dbReference type="Pfam" id="PF14526">
    <property type="entry name" value="Cass2"/>
    <property type="match status" value="1"/>
</dbReference>
<gene>
    <name evidence="2" type="ordered locus">BATR1942_08215</name>
</gene>
<dbReference type="PANTHER" id="PTHR36444:SF2">
    <property type="entry name" value="TRANSCRIPTIONAL REGULATOR PROTEIN YOBU-RELATED"/>
    <property type="match status" value="1"/>
</dbReference>
<sequence>MSFSHYVQMEQQHFIGMSVRTSNALEMTSEGKIPRLWNSFWQENPQGILAEPPEDKKIITLYSDYEQKEHGMYTFSIGTFTNQARKVHEPFKENTLPSSAYAVFSSRTGPIDEVVLETWKEIWSWEKRHLRTFSGDFEVYDQGAVAFGQAKVKIYIAVNLS</sequence>
<reference evidence="2 3" key="1">
    <citation type="journal article" date="2011" name="Front. Microbiol.">
        <title>Genomic signatures of strain selection and enhancement in Bacillus atrophaeus var. globigii, a historical biowarfare simulant.</title>
        <authorList>
            <person name="Gibbons H.S."/>
            <person name="Broomall S.M."/>
            <person name="McNew L.A."/>
            <person name="Daligault H."/>
            <person name="Chapman C."/>
            <person name="Bruce D."/>
            <person name="Karavis M."/>
            <person name="Krepps M."/>
            <person name="McGregor P.A."/>
            <person name="Hong C."/>
            <person name="Park K.H."/>
            <person name="Akmal A."/>
            <person name="Feldman A."/>
            <person name="Lin J.S."/>
            <person name="Chang W.E."/>
            <person name="Higgs B.W."/>
            <person name="Demirev P."/>
            <person name="Lindquist J."/>
            <person name="Liem A."/>
            <person name="Fochler E."/>
            <person name="Read T.D."/>
            <person name="Tapia R."/>
            <person name="Johnson S."/>
            <person name="Bishop-Lilly K.A."/>
            <person name="Detter C."/>
            <person name="Han C."/>
            <person name="Sozhamannan S."/>
            <person name="Rosenzweig C.N."/>
            <person name="Skowronski E.W."/>
        </authorList>
    </citation>
    <scope>NUCLEOTIDE SEQUENCE [LARGE SCALE GENOMIC DNA]</scope>
    <source>
        <strain evidence="2 3">1942</strain>
    </source>
</reference>
<protein>
    <submittedName>
        <fullName evidence="2">Effector of transcriptional regulator</fullName>
    </submittedName>
</protein>